<dbReference type="EMBL" id="BGPR01018845">
    <property type="protein sequence ID" value="GBN80285.1"/>
    <property type="molecule type" value="Genomic_DNA"/>
</dbReference>
<comment type="caution">
    <text evidence="1">The sequence shown here is derived from an EMBL/GenBank/DDBJ whole genome shotgun (WGS) entry which is preliminary data.</text>
</comment>
<evidence type="ECO:0000313" key="2">
    <source>
        <dbReference type="Proteomes" id="UP000499080"/>
    </source>
</evidence>
<organism evidence="1 2">
    <name type="scientific">Araneus ventricosus</name>
    <name type="common">Orbweaver spider</name>
    <name type="synonym">Epeira ventricosa</name>
    <dbReference type="NCBI Taxonomy" id="182803"/>
    <lineage>
        <taxon>Eukaryota</taxon>
        <taxon>Metazoa</taxon>
        <taxon>Ecdysozoa</taxon>
        <taxon>Arthropoda</taxon>
        <taxon>Chelicerata</taxon>
        <taxon>Arachnida</taxon>
        <taxon>Araneae</taxon>
        <taxon>Araneomorphae</taxon>
        <taxon>Entelegynae</taxon>
        <taxon>Araneoidea</taxon>
        <taxon>Araneidae</taxon>
        <taxon>Araneus</taxon>
    </lineage>
</organism>
<proteinExistence type="predicted"/>
<gene>
    <name evidence="1" type="ORF">AVEN_84116_1</name>
</gene>
<dbReference type="Proteomes" id="UP000499080">
    <property type="component" value="Unassembled WGS sequence"/>
</dbReference>
<dbReference type="AlphaFoldDB" id="A0A4Y2RZ63"/>
<reference evidence="1 2" key="1">
    <citation type="journal article" date="2019" name="Sci. Rep.">
        <title>Orb-weaving spider Araneus ventricosus genome elucidates the spidroin gene catalogue.</title>
        <authorList>
            <person name="Kono N."/>
            <person name="Nakamura H."/>
            <person name="Ohtoshi R."/>
            <person name="Moran D.A.P."/>
            <person name="Shinohara A."/>
            <person name="Yoshida Y."/>
            <person name="Fujiwara M."/>
            <person name="Mori M."/>
            <person name="Tomita M."/>
            <person name="Arakawa K."/>
        </authorList>
    </citation>
    <scope>NUCLEOTIDE SEQUENCE [LARGE SCALE GENOMIC DNA]</scope>
</reference>
<evidence type="ECO:0000313" key="1">
    <source>
        <dbReference type="EMBL" id="GBN80285.1"/>
    </source>
</evidence>
<protein>
    <submittedName>
        <fullName evidence="1">Uncharacterized protein</fullName>
    </submittedName>
</protein>
<name>A0A4Y2RZ63_ARAVE</name>
<accession>A0A4Y2RZ63</accession>
<keyword evidence="2" id="KW-1185">Reference proteome</keyword>
<sequence>MVRAAKTMKARGQLVVNRCYFSLRLLQENSSWCCWRVCGHSQEYKARVTVRQERTVGCGLAKPPAICRGAKGKSDSHEYSACQLLAQERTAGD</sequence>